<evidence type="ECO:0000256" key="1">
    <source>
        <dbReference type="ARBA" id="ARBA00022737"/>
    </source>
</evidence>
<accession>A0A8H6A7J7</accession>
<dbReference type="PANTHER" id="PTHR24198">
    <property type="entry name" value="ANKYRIN REPEAT AND PROTEIN KINASE DOMAIN-CONTAINING PROTEIN"/>
    <property type="match status" value="1"/>
</dbReference>
<dbReference type="PROSITE" id="PS50088">
    <property type="entry name" value="ANK_REPEAT"/>
    <property type="match status" value="2"/>
</dbReference>
<keyword evidence="2 3" id="KW-0040">ANK repeat</keyword>
<name>A0A8H6A7J7_PETAA</name>
<evidence type="ECO:0008006" key="6">
    <source>
        <dbReference type="Google" id="ProtNLM"/>
    </source>
</evidence>
<keyword evidence="5" id="KW-1185">Reference proteome</keyword>
<dbReference type="InterPro" id="IPR002110">
    <property type="entry name" value="Ankyrin_rpt"/>
</dbReference>
<dbReference type="PANTHER" id="PTHR24198:SF165">
    <property type="entry name" value="ANKYRIN REPEAT-CONTAINING PROTEIN-RELATED"/>
    <property type="match status" value="1"/>
</dbReference>
<dbReference type="AlphaFoldDB" id="A0A8H6A7J7"/>
<proteinExistence type="predicted"/>
<dbReference type="EMBL" id="SPNV01000055">
    <property type="protein sequence ID" value="KAF5863276.1"/>
    <property type="molecule type" value="Genomic_DNA"/>
</dbReference>
<evidence type="ECO:0000256" key="3">
    <source>
        <dbReference type="PROSITE-ProRule" id="PRU00023"/>
    </source>
</evidence>
<reference evidence="4 5" key="1">
    <citation type="submission" date="2019-04" db="EMBL/GenBank/DDBJ databases">
        <title>Aspergillus burnettii sp. nov., novel species from soil in southeast Queensland.</title>
        <authorList>
            <person name="Gilchrist C.L.M."/>
            <person name="Pitt J.I."/>
            <person name="Lange L."/>
            <person name="Lacey H.J."/>
            <person name="Vuong D."/>
            <person name="Midgley D.J."/>
            <person name="Greenfield P."/>
            <person name="Bradbury M."/>
            <person name="Lacey E."/>
            <person name="Busk P.K."/>
            <person name="Pilgaard B."/>
            <person name="Chooi Y.H."/>
            <person name="Piggott A.M."/>
        </authorList>
    </citation>
    <scope>NUCLEOTIDE SEQUENCE [LARGE SCALE GENOMIC DNA]</scope>
    <source>
        <strain evidence="4 5">FRR 5400</strain>
    </source>
</reference>
<dbReference type="SMART" id="SM00248">
    <property type="entry name" value="ANK"/>
    <property type="match status" value="5"/>
</dbReference>
<dbReference type="SUPFAM" id="SSF48403">
    <property type="entry name" value="Ankyrin repeat"/>
    <property type="match status" value="1"/>
</dbReference>
<organism evidence="4 5">
    <name type="scientific">Petromyces alliaceus</name>
    <name type="common">Aspergillus alliaceus</name>
    <dbReference type="NCBI Taxonomy" id="209559"/>
    <lineage>
        <taxon>Eukaryota</taxon>
        <taxon>Fungi</taxon>
        <taxon>Dikarya</taxon>
        <taxon>Ascomycota</taxon>
        <taxon>Pezizomycotina</taxon>
        <taxon>Eurotiomycetes</taxon>
        <taxon>Eurotiomycetidae</taxon>
        <taxon>Eurotiales</taxon>
        <taxon>Aspergillaceae</taxon>
        <taxon>Aspergillus</taxon>
        <taxon>Aspergillus subgen. Circumdati</taxon>
    </lineage>
</organism>
<keyword evidence="1" id="KW-0677">Repeat</keyword>
<dbReference type="InterPro" id="IPR036770">
    <property type="entry name" value="Ankyrin_rpt-contain_sf"/>
</dbReference>
<comment type="caution">
    <text evidence="4">The sequence shown here is derived from an EMBL/GenBank/DDBJ whole genome shotgun (WGS) entry which is preliminary data.</text>
</comment>
<dbReference type="Pfam" id="PF12796">
    <property type="entry name" value="Ank_2"/>
    <property type="match status" value="1"/>
</dbReference>
<sequence length="583" mass="64083">MEPLSIAASFIAMGQAIAAIPKIIAILRSATELGYELAGLLNELATLQAIQLSVEDSITALSGADHLYQLGRPETQLLLRTRNDLTDLVNGLQTLAERCSRKLGEHGLPRPNHLKLLWKSKDITRLRERARTICIHINLALSQISLVSQVTILGIGASLHIKVPRVIPLKNSEAWSAAYGGNSTALKHWLSTLRYSPFDVQSDGASLVLHAIRGGRGSTVEFLVDFWDIGKGTKCDDLTVYYATLALEAAGTDQARTKDQYTRSLCLIAASREGYNENITEPTLHQLVRDGLDISHHAMPWAINSYDTWQRTPLVIACQVGNLEAARMLIMRGASVDLPDLLGRTPLMWAVKHREHHTSSALAELLLDAGCNADVKDRFGHPAIGIAMQGSFPNGYSPCLRRLVKQTDVRALNKPPDDPFRQNPLHWFACTASRSDPGTREILALLLSAGARLDMPDVRGHIPLQRAIMRNNTVGFDLLRSAYEQTNAELYDGHAILCTAATNAGAEILRGLMDSCLMDTVDIDSLDERGEDPVSIFRRRATVPEDMMAGLSRPTAEETMAFESLVQNIRCRILKERIGPSSS</sequence>
<dbReference type="Proteomes" id="UP000541154">
    <property type="component" value="Unassembled WGS sequence"/>
</dbReference>
<dbReference type="PROSITE" id="PS50297">
    <property type="entry name" value="ANK_REP_REGION"/>
    <property type="match status" value="2"/>
</dbReference>
<feature type="repeat" description="ANK" evidence="3">
    <location>
        <begin position="309"/>
        <end position="341"/>
    </location>
</feature>
<protein>
    <recommendedName>
        <fullName evidence="6">Ankyrin repeat protein</fullName>
    </recommendedName>
</protein>
<gene>
    <name evidence="4" type="ORF">ETB97_010398</name>
</gene>
<evidence type="ECO:0000313" key="5">
    <source>
        <dbReference type="Proteomes" id="UP000541154"/>
    </source>
</evidence>
<evidence type="ECO:0000313" key="4">
    <source>
        <dbReference type="EMBL" id="KAF5863276.1"/>
    </source>
</evidence>
<feature type="repeat" description="ANK" evidence="3">
    <location>
        <begin position="342"/>
        <end position="378"/>
    </location>
</feature>
<evidence type="ECO:0000256" key="2">
    <source>
        <dbReference type="ARBA" id="ARBA00023043"/>
    </source>
</evidence>
<dbReference type="Gene3D" id="1.25.40.20">
    <property type="entry name" value="Ankyrin repeat-containing domain"/>
    <property type="match status" value="2"/>
</dbReference>